<dbReference type="InterPro" id="IPR037171">
    <property type="entry name" value="NagB/RpiA_transferase-like"/>
</dbReference>
<dbReference type="GO" id="GO:0005524">
    <property type="term" value="F:ATP binding"/>
    <property type="evidence" value="ECO:0007669"/>
    <property type="project" value="UniProtKB-KW"/>
</dbReference>
<organism evidence="7 8">
    <name type="scientific">Venturia inaequalis</name>
    <name type="common">Apple scab fungus</name>
    <dbReference type="NCBI Taxonomy" id="5025"/>
    <lineage>
        <taxon>Eukaryota</taxon>
        <taxon>Fungi</taxon>
        <taxon>Dikarya</taxon>
        <taxon>Ascomycota</taxon>
        <taxon>Pezizomycotina</taxon>
        <taxon>Dothideomycetes</taxon>
        <taxon>Pleosporomycetidae</taxon>
        <taxon>Venturiales</taxon>
        <taxon>Venturiaceae</taxon>
        <taxon>Venturia</taxon>
    </lineage>
</organism>
<dbReference type="PIRSF" id="PIRSF006806">
    <property type="entry name" value="FTHF_cligase"/>
    <property type="match status" value="1"/>
</dbReference>
<dbReference type="InterPro" id="IPR002698">
    <property type="entry name" value="FTHF_cligase"/>
</dbReference>
<feature type="binding site" evidence="6">
    <location>
        <begin position="8"/>
        <end position="12"/>
    </location>
    <ligand>
        <name>ATP</name>
        <dbReference type="ChEBI" id="CHEBI:30616"/>
    </ligand>
</feature>
<dbReference type="GO" id="GO:0005739">
    <property type="term" value="C:mitochondrion"/>
    <property type="evidence" value="ECO:0007669"/>
    <property type="project" value="TreeGrafter"/>
</dbReference>
<evidence type="ECO:0000256" key="4">
    <source>
        <dbReference type="ARBA" id="ARBA00036539"/>
    </source>
</evidence>
<gene>
    <name evidence="7" type="ORF">EG327_005729</name>
</gene>
<evidence type="ECO:0000256" key="6">
    <source>
        <dbReference type="PIRSR" id="PIRSR006806-1"/>
    </source>
</evidence>
<dbReference type="GO" id="GO:0009396">
    <property type="term" value="P:folic acid-containing compound biosynthetic process"/>
    <property type="evidence" value="ECO:0007669"/>
    <property type="project" value="TreeGrafter"/>
</dbReference>
<dbReference type="GO" id="GO:0030272">
    <property type="term" value="F:5-formyltetrahydrofolate cyclo-ligase activity"/>
    <property type="evidence" value="ECO:0007669"/>
    <property type="project" value="UniProtKB-EC"/>
</dbReference>
<name>A0A8H3V7N3_VENIN</name>
<dbReference type="EC" id="6.3.3.2" evidence="5"/>
<feature type="binding site" evidence="6">
    <location>
        <begin position="178"/>
        <end position="186"/>
    </location>
    <ligand>
        <name>ATP</name>
        <dbReference type="ChEBI" id="CHEBI:30616"/>
    </ligand>
</feature>
<dbReference type="PANTHER" id="PTHR23407">
    <property type="entry name" value="ATPASE INHIBITOR/5-FORMYLTETRAHYDROFOLATE CYCLO-LIGASE"/>
    <property type="match status" value="1"/>
</dbReference>
<feature type="binding site" evidence="6">
    <location>
        <position position="54"/>
    </location>
    <ligand>
        <name>substrate</name>
    </ligand>
</feature>
<dbReference type="Gene3D" id="3.40.50.10420">
    <property type="entry name" value="NagB/RpiA/CoA transferase-like"/>
    <property type="match status" value="1"/>
</dbReference>
<comment type="similarity">
    <text evidence="1">Belongs to the 5-formyltetrahydrofolate cyclo-ligase family.</text>
</comment>
<dbReference type="PANTHER" id="PTHR23407:SF1">
    <property type="entry name" value="5-FORMYLTETRAHYDROFOLATE CYCLO-LIGASE"/>
    <property type="match status" value="1"/>
</dbReference>
<feature type="binding site" evidence="6">
    <location>
        <position position="60"/>
    </location>
    <ligand>
        <name>substrate</name>
    </ligand>
</feature>
<comment type="catalytic activity">
    <reaction evidence="4">
        <text>(6S)-5-formyl-5,6,7,8-tetrahydrofolate + ATP = (6R)-5,10-methenyltetrahydrofolate + ADP + phosphate</text>
        <dbReference type="Rhea" id="RHEA:10488"/>
        <dbReference type="ChEBI" id="CHEBI:30616"/>
        <dbReference type="ChEBI" id="CHEBI:43474"/>
        <dbReference type="ChEBI" id="CHEBI:57455"/>
        <dbReference type="ChEBI" id="CHEBI:57457"/>
        <dbReference type="ChEBI" id="CHEBI:456216"/>
        <dbReference type="EC" id="6.3.3.2"/>
    </reaction>
</comment>
<dbReference type="InterPro" id="IPR024185">
    <property type="entry name" value="FTHF_cligase-like_sf"/>
</dbReference>
<keyword evidence="2 6" id="KW-0547">Nucleotide-binding</keyword>
<accession>A0A8H3V7N3</accession>
<evidence type="ECO:0000256" key="2">
    <source>
        <dbReference type="ARBA" id="ARBA00022741"/>
    </source>
</evidence>
<reference evidence="7 8" key="1">
    <citation type="submission" date="2019-07" db="EMBL/GenBank/DDBJ databases">
        <title>Venturia inaequalis Genome Resource.</title>
        <authorList>
            <person name="Lichtner F.J."/>
        </authorList>
    </citation>
    <scope>NUCLEOTIDE SEQUENCE [LARGE SCALE GENOMIC DNA]</scope>
    <source>
        <strain evidence="7 8">DMI_063113</strain>
    </source>
</reference>
<sequence length="243" mass="27281">MSTTRLAKRELRKHLKKILATIPNESVTEQTNTILSTLLTIPEYTSSKTISIYLSMPTAEVQTSFLVKDALENGKRVFIPYSQPSQSNEAGKIGELEKISQPGQIMDMLELKDVQDYERLKLDSWGIPTPSSDTLRKRRNCFGGYGKSEDLNIEEADTEDELDLIITPGLGFDRSLGRIGRGMGFYDRFFEKCAKFSRSGKVPWKVGLALDEQVLPADQTVPMDETDQRIDALILGDGSVLRR</sequence>
<dbReference type="AlphaFoldDB" id="A0A8H3V7N3"/>
<evidence type="ECO:0000313" key="8">
    <source>
        <dbReference type="Proteomes" id="UP000490939"/>
    </source>
</evidence>
<evidence type="ECO:0000313" key="7">
    <source>
        <dbReference type="EMBL" id="KAE9982890.1"/>
    </source>
</evidence>
<evidence type="ECO:0000256" key="1">
    <source>
        <dbReference type="ARBA" id="ARBA00010638"/>
    </source>
</evidence>
<evidence type="ECO:0000256" key="3">
    <source>
        <dbReference type="ARBA" id="ARBA00022840"/>
    </source>
</evidence>
<dbReference type="GO" id="GO:0035999">
    <property type="term" value="P:tetrahydrofolate interconversion"/>
    <property type="evidence" value="ECO:0007669"/>
    <property type="project" value="TreeGrafter"/>
</dbReference>
<proteinExistence type="inferred from homology"/>
<protein>
    <recommendedName>
        <fullName evidence="5">5-formyltetrahydrofolate cyclo-ligase</fullName>
        <ecNumber evidence="5">6.3.3.2</ecNumber>
    </recommendedName>
</protein>
<evidence type="ECO:0000256" key="5">
    <source>
        <dbReference type="ARBA" id="ARBA00038966"/>
    </source>
</evidence>
<dbReference type="SUPFAM" id="SSF100950">
    <property type="entry name" value="NagB/RpiA/CoA transferase-like"/>
    <property type="match status" value="1"/>
</dbReference>
<dbReference type="EMBL" id="WNWR01000330">
    <property type="protein sequence ID" value="KAE9982890.1"/>
    <property type="molecule type" value="Genomic_DNA"/>
</dbReference>
<dbReference type="Proteomes" id="UP000490939">
    <property type="component" value="Unassembled WGS sequence"/>
</dbReference>
<keyword evidence="3 6" id="KW-0067">ATP-binding</keyword>
<keyword evidence="8" id="KW-1185">Reference proteome</keyword>
<comment type="caution">
    <text evidence="7">The sequence shown here is derived from an EMBL/GenBank/DDBJ whole genome shotgun (WGS) entry which is preliminary data.</text>
</comment>
<dbReference type="Pfam" id="PF01812">
    <property type="entry name" value="5-FTHF_cyc-lig"/>
    <property type="match status" value="1"/>
</dbReference>